<dbReference type="GO" id="GO:0051301">
    <property type="term" value="P:cell division"/>
    <property type="evidence" value="ECO:0007669"/>
    <property type="project" value="InterPro"/>
</dbReference>
<dbReference type="GO" id="GO:0008764">
    <property type="term" value="F:UDP-N-acetylmuramoylalanine-D-glutamate ligase activity"/>
    <property type="evidence" value="ECO:0007669"/>
    <property type="project" value="InterPro"/>
</dbReference>
<dbReference type="SUPFAM" id="SSF53623">
    <property type="entry name" value="MurD-like peptide ligases, catalytic domain"/>
    <property type="match status" value="1"/>
</dbReference>
<keyword evidence="5" id="KW-1185">Reference proteome</keyword>
<dbReference type="GO" id="GO:0005524">
    <property type="term" value="F:ATP binding"/>
    <property type="evidence" value="ECO:0007669"/>
    <property type="project" value="UniProtKB-KW"/>
</dbReference>
<keyword evidence="2" id="KW-0547">Nucleotide-binding</keyword>
<dbReference type="Proteomes" id="UP000633205">
    <property type="component" value="Unassembled WGS sequence"/>
</dbReference>
<dbReference type="EMBL" id="BMHO01000001">
    <property type="protein sequence ID" value="GGD42266.1"/>
    <property type="molecule type" value="Genomic_DNA"/>
</dbReference>
<organism evidence="4 5">
    <name type="scientific">Microbacterium faecale</name>
    <dbReference type="NCBI Taxonomy" id="1804630"/>
    <lineage>
        <taxon>Bacteria</taxon>
        <taxon>Bacillati</taxon>
        <taxon>Actinomycetota</taxon>
        <taxon>Actinomycetes</taxon>
        <taxon>Micrococcales</taxon>
        <taxon>Microbacteriaceae</taxon>
        <taxon>Microbacterium</taxon>
    </lineage>
</organism>
<reference evidence="4" key="2">
    <citation type="submission" date="2020-09" db="EMBL/GenBank/DDBJ databases">
        <authorList>
            <person name="Sun Q."/>
            <person name="Zhou Y."/>
        </authorList>
    </citation>
    <scope>NUCLEOTIDE SEQUENCE</scope>
    <source>
        <strain evidence="4">CGMCC 1.15152</strain>
    </source>
</reference>
<evidence type="ECO:0000256" key="2">
    <source>
        <dbReference type="ARBA" id="ARBA00022741"/>
    </source>
</evidence>
<dbReference type="PANTHER" id="PTHR43692:SF1">
    <property type="entry name" value="UDP-N-ACETYLMURAMOYLALANINE--D-GLUTAMATE LIGASE"/>
    <property type="match status" value="1"/>
</dbReference>
<proteinExistence type="predicted"/>
<keyword evidence="1" id="KW-0436">Ligase</keyword>
<reference evidence="4" key="1">
    <citation type="journal article" date="2014" name="Int. J. Syst. Evol. Microbiol.">
        <title>Complete genome sequence of Corynebacterium casei LMG S-19264T (=DSM 44701T), isolated from a smear-ripened cheese.</title>
        <authorList>
            <consortium name="US DOE Joint Genome Institute (JGI-PGF)"/>
            <person name="Walter F."/>
            <person name="Albersmeier A."/>
            <person name="Kalinowski J."/>
            <person name="Ruckert C."/>
        </authorList>
    </citation>
    <scope>NUCLEOTIDE SEQUENCE</scope>
    <source>
        <strain evidence="4">CGMCC 1.15152</strain>
    </source>
</reference>
<sequence>MSERLDTLTSWHADWAGLRVVVAGLDQTAFSVVDTLAELGCDVLVAAPGPPEELARLVDVVGASLETDVRAASSFAPDVVIAPTTADDTHPVVAGARENGIAVWGDVEVAWRVRDKIVRADGESADWLLVAGSDGTDEIAHLAATMLVTAGVRAAPCGGSVPILDAVRDPAGFDALVVDLSAAQLALMAPITGVGAPVPHSAACVHADEETALDVVFRHARVACVYGAADERTLRMVEDADVTDGARAIGVRLGTPGLSELGVVEGILADRAFVADRRTSAAELATVDVLAERGLAEPRAVERVLAAAALARAAGAEPAHVAQALSGAAH</sequence>
<name>A0A917DJK8_9MICO</name>
<dbReference type="PANTHER" id="PTHR43692">
    <property type="entry name" value="UDP-N-ACETYLMURAMOYLALANINE--D-GLUTAMATE LIGASE"/>
    <property type="match status" value="1"/>
</dbReference>
<keyword evidence="3" id="KW-0067">ATP-binding</keyword>
<accession>A0A917DJK8</accession>
<dbReference type="GO" id="GO:0008360">
    <property type="term" value="P:regulation of cell shape"/>
    <property type="evidence" value="ECO:0007669"/>
    <property type="project" value="InterPro"/>
</dbReference>
<dbReference type="GO" id="GO:0005737">
    <property type="term" value="C:cytoplasm"/>
    <property type="evidence" value="ECO:0007669"/>
    <property type="project" value="InterPro"/>
</dbReference>
<comment type="caution">
    <text evidence="4">The sequence shown here is derived from an EMBL/GenBank/DDBJ whole genome shotgun (WGS) entry which is preliminary data.</text>
</comment>
<dbReference type="SUPFAM" id="SSF51984">
    <property type="entry name" value="MurCD N-terminal domain"/>
    <property type="match status" value="1"/>
</dbReference>
<evidence type="ECO:0000313" key="5">
    <source>
        <dbReference type="Proteomes" id="UP000633205"/>
    </source>
</evidence>
<evidence type="ECO:0000313" key="4">
    <source>
        <dbReference type="EMBL" id="GGD42266.1"/>
    </source>
</evidence>
<gene>
    <name evidence="4" type="ORF">GCM10010915_24200</name>
</gene>
<dbReference type="InterPro" id="IPR005762">
    <property type="entry name" value="MurD"/>
</dbReference>
<protein>
    <submittedName>
        <fullName evidence="4">Uncharacterized protein</fullName>
    </submittedName>
</protein>
<dbReference type="InterPro" id="IPR036565">
    <property type="entry name" value="Mur-like_cat_sf"/>
</dbReference>
<evidence type="ECO:0000256" key="1">
    <source>
        <dbReference type="ARBA" id="ARBA00022598"/>
    </source>
</evidence>
<evidence type="ECO:0000256" key="3">
    <source>
        <dbReference type="ARBA" id="ARBA00022840"/>
    </source>
</evidence>
<dbReference type="AlphaFoldDB" id="A0A917DJK8"/>